<keyword evidence="2" id="KW-0472">Membrane</keyword>
<keyword evidence="4" id="KW-1185">Reference proteome</keyword>
<dbReference type="Proteomes" id="UP000272400">
    <property type="component" value="Unassembled WGS sequence"/>
</dbReference>
<keyword evidence="2" id="KW-0812">Transmembrane</keyword>
<gene>
    <name evidence="3" type="ORF">EDD29_8715</name>
</gene>
<keyword evidence="2" id="KW-1133">Transmembrane helix</keyword>
<sequence>MATKSKAGGGDARERVAKMRAAEKRAERVRWIITFAVVIVVVGALGGGAFWAINRDKAAQEEKHNKANQARVEAGPPWALPDDPIKRAEELGLDVKLGMEGDAKHIHAHLSLFVNGEQQQVPANLGIDAAGNIAELHTHDTRGVLHVESYSPDKVFNLQQVFDLWEIPLSKTGIGQFKTDATHTLKLYVDGKEVQDAAQDITLESHREIAVVYGTAEQNKNVTVPATFAFEDGE</sequence>
<name>A0A3N1DBS5_9ACTN</name>
<proteinExistence type="predicted"/>
<feature type="transmembrane region" description="Helical" evidence="2">
    <location>
        <begin position="29"/>
        <end position="53"/>
    </location>
</feature>
<comment type="caution">
    <text evidence="3">The sequence shown here is derived from an EMBL/GenBank/DDBJ whole genome shotgun (WGS) entry which is preliminary data.</text>
</comment>
<evidence type="ECO:0000256" key="2">
    <source>
        <dbReference type="SAM" id="Phobius"/>
    </source>
</evidence>
<dbReference type="AlphaFoldDB" id="A0A3N1DBS5"/>
<reference evidence="3 4" key="1">
    <citation type="submission" date="2018-11" db="EMBL/GenBank/DDBJ databases">
        <title>Sequencing the genomes of 1000 actinobacteria strains.</title>
        <authorList>
            <person name="Klenk H.-P."/>
        </authorList>
    </citation>
    <scope>NUCLEOTIDE SEQUENCE [LARGE SCALE GENOMIC DNA]</scope>
    <source>
        <strain evidence="3 4">DSM 44254</strain>
    </source>
</reference>
<evidence type="ECO:0000256" key="1">
    <source>
        <dbReference type="SAM" id="MobiDB-lite"/>
    </source>
</evidence>
<accession>A0A3N1DBS5</accession>
<organism evidence="3 4">
    <name type="scientific">Actinocorallia herbida</name>
    <dbReference type="NCBI Taxonomy" id="58109"/>
    <lineage>
        <taxon>Bacteria</taxon>
        <taxon>Bacillati</taxon>
        <taxon>Actinomycetota</taxon>
        <taxon>Actinomycetes</taxon>
        <taxon>Streptosporangiales</taxon>
        <taxon>Thermomonosporaceae</taxon>
        <taxon>Actinocorallia</taxon>
    </lineage>
</organism>
<protein>
    <submittedName>
        <fullName evidence="3">Uncharacterized protein</fullName>
    </submittedName>
</protein>
<dbReference type="OrthoDB" id="8988083at2"/>
<feature type="region of interest" description="Disordered" evidence="1">
    <location>
        <begin position="62"/>
        <end position="83"/>
    </location>
</feature>
<dbReference type="RefSeq" id="WP_123669853.1">
    <property type="nucleotide sequence ID" value="NZ_RJKE01000001.1"/>
</dbReference>
<evidence type="ECO:0000313" key="4">
    <source>
        <dbReference type="Proteomes" id="UP000272400"/>
    </source>
</evidence>
<dbReference type="EMBL" id="RJKE01000001">
    <property type="protein sequence ID" value="ROO90973.1"/>
    <property type="molecule type" value="Genomic_DNA"/>
</dbReference>
<evidence type="ECO:0000313" key="3">
    <source>
        <dbReference type="EMBL" id="ROO90973.1"/>
    </source>
</evidence>